<dbReference type="InterPro" id="IPR024519">
    <property type="entry name" value="IAT_beta"/>
</dbReference>
<dbReference type="PANTHER" id="PTHR39576">
    <property type="entry name" value="ATTACHING AND EFFACING PROTEIN HOMOLOG-RELATED-RELATED"/>
    <property type="match status" value="1"/>
</dbReference>
<dbReference type="PANTHER" id="PTHR39576:SF2">
    <property type="entry name" value="ATTACHING AND EFFACING PROTEIN HOMOLOG-RELATED"/>
    <property type="match status" value="1"/>
</dbReference>
<proteinExistence type="inferred from homology"/>
<evidence type="ECO:0000256" key="2">
    <source>
        <dbReference type="SAM" id="SignalP"/>
    </source>
</evidence>
<feature type="signal peptide" evidence="2">
    <location>
        <begin position="1"/>
        <end position="30"/>
    </location>
</feature>
<dbReference type="InterPro" id="IPR038177">
    <property type="entry name" value="IAT_beta_sf"/>
</dbReference>
<accession>A0A2G0N6H4</accession>
<comment type="similarity">
    <text evidence="1">Belongs to the intimin/invasin family.</text>
</comment>
<protein>
    <submittedName>
        <fullName evidence="4">Bacterial Ig-like domain</fullName>
    </submittedName>
</protein>
<dbReference type="InterPro" id="IPR051715">
    <property type="entry name" value="Intimin-Invasin_domain"/>
</dbReference>
<feature type="domain" description="Inverse autotransporter beta-domain" evidence="3">
    <location>
        <begin position="75"/>
        <end position="207"/>
    </location>
</feature>
<organism evidence="4 5">
    <name type="scientific">Xenorhabdus innexi</name>
    <dbReference type="NCBI Taxonomy" id="290109"/>
    <lineage>
        <taxon>Bacteria</taxon>
        <taxon>Pseudomonadati</taxon>
        <taxon>Pseudomonadota</taxon>
        <taxon>Gammaproteobacteria</taxon>
        <taxon>Enterobacterales</taxon>
        <taxon>Morganellaceae</taxon>
        <taxon>Xenorhabdus</taxon>
    </lineage>
</organism>
<comment type="caution">
    <text evidence="4">The sequence shown here is derived from an EMBL/GenBank/DDBJ whole genome shotgun (WGS) entry which is preliminary data.</text>
</comment>
<feature type="chain" id="PRO_5047196919" evidence="2">
    <location>
        <begin position="31"/>
        <end position="210"/>
    </location>
</feature>
<keyword evidence="5" id="KW-1185">Reference proteome</keyword>
<dbReference type="RefSeq" id="WP_099137700.1">
    <property type="nucleotide sequence ID" value="NZ_CAWNQC010000258.1"/>
</dbReference>
<name>A0A2G0N6H4_9GAMM</name>
<sequence length="210" mass="23869">MKFIFFNKFRRFLILIFSFLLPFVSMTTFSVSENHQDLAVRTLFPSENDENISDDMEKDKAGVIAQNIQRVSGLLSSSSSQLAEQAKSYALGRLNGTINSEVQEWLSQFGTAKINLSVDRKGKLDNSSLDLLFPFYDNKADWLIFSQLGYRNKDSRNTVNVGLGSRYFTSDWMYGFNTFFDQDITGKNNRLGLGGEAWTDYIKFSTNASS</sequence>
<dbReference type="EMBL" id="NIBU01000059">
    <property type="protein sequence ID" value="PHM30286.1"/>
    <property type="molecule type" value="Genomic_DNA"/>
</dbReference>
<dbReference type="Proteomes" id="UP000224871">
    <property type="component" value="Unassembled WGS sequence"/>
</dbReference>
<dbReference type="Pfam" id="PF11924">
    <property type="entry name" value="IAT_beta"/>
    <property type="match status" value="1"/>
</dbReference>
<evidence type="ECO:0000313" key="4">
    <source>
        <dbReference type="EMBL" id="PHM30286.1"/>
    </source>
</evidence>
<evidence type="ECO:0000256" key="1">
    <source>
        <dbReference type="ARBA" id="ARBA00010116"/>
    </source>
</evidence>
<evidence type="ECO:0000313" key="5">
    <source>
        <dbReference type="Proteomes" id="UP000224871"/>
    </source>
</evidence>
<dbReference type="Gene3D" id="2.40.160.160">
    <property type="entry name" value="Inverse autotransporter, beta-domain"/>
    <property type="match status" value="1"/>
</dbReference>
<keyword evidence="2" id="KW-0732">Signal</keyword>
<reference evidence="4 5" key="1">
    <citation type="journal article" date="2017" name="Nat. Microbiol.">
        <title>Natural product diversity associated with the nematode symbionts Photorhabdus and Xenorhabdus.</title>
        <authorList>
            <person name="Tobias N.J."/>
            <person name="Wolff H."/>
            <person name="Djahanschiri B."/>
            <person name="Grundmann F."/>
            <person name="Kronenwerth M."/>
            <person name="Shi Y.M."/>
            <person name="Simonyi S."/>
            <person name="Grun P."/>
            <person name="Shapiro-Ilan D."/>
            <person name="Pidot S.J."/>
            <person name="Stinear T.P."/>
            <person name="Ebersberger I."/>
            <person name="Bode H.B."/>
        </authorList>
    </citation>
    <scope>NUCLEOTIDE SEQUENCE [LARGE SCALE GENOMIC DNA]</scope>
    <source>
        <strain evidence="4 5">DSM 16336</strain>
    </source>
</reference>
<gene>
    <name evidence="4" type="ORF">Xinn_03373</name>
</gene>
<evidence type="ECO:0000259" key="3">
    <source>
        <dbReference type="Pfam" id="PF11924"/>
    </source>
</evidence>